<sequence length="152" mass="16832">MSPDASGKTSSSSKPLCHSSSPGPRTVDNETSGTWKREQELRRIKAKISNDSQTATATRPPPRSASKQKQKRLAPVEVSGDTGYLQPTVSSRARALSPYTHRRMCQLSDETRQRLSHLQLGPHLFKKTSSNQPPSSVRPTKSTQRADQNKCY</sequence>
<organism evidence="2 3">
    <name type="scientific">Neogobius melanostomus</name>
    <name type="common">round goby</name>
    <dbReference type="NCBI Taxonomy" id="47308"/>
    <lineage>
        <taxon>Eukaryota</taxon>
        <taxon>Metazoa</taxon>
        <taxon>Chordata</taxon>
        <taxon>Craniata</taxon>
        <taxon>Vertebrata</taxon>
        <taxon>Euteleostomi</taxon>
        <taxon>Actinopterygii</taxon>
        <taxon>Neopterygii</taxon>
        <taxon>Teleostei</taxon>
        <taxon>Neoteleostei</taxon>
        <taxon>Acanthomorphata</taxon>
        <taxon>Gobiaria</taxon>
        <taxon>Gobiiformes</taxon>
        <taxon>Gobioidei</taxon>
        <taxon>Gobiidae</taxon>
        <taxon>Benthophilinae</taxon>
        <taxon>Neogobiini</taxon>
        <taxon>Neogobius</taxon>
    </lineage>
</organism>
<dbReference type="GO" id="GO:0032027">
    <property type="term" value="F:myosin light chain binding"/>
    <property type="evidence" value="ECO:0007669"/>
    <property type="project" value="InterPro"/>
</dbReference>
<feature type="compositionally biased region" description="Polar residues" evidence="1">
    <location>
        <begin position="127"/>
        <end position="152"/>
    </location>
</feature>
<keyword evidence="3" id="KW-1185">Reference proteome</keyword>
<dbReference type="InterPro" id="IPR042769">
    <property type="entry name" value="SPATA6_fam"/>
</dbReference>
<feature type="region of interest" description="Disordered" evidence="1">
    <location>
        <begin position="1"/>
        <end position="152"/>
    </location>
</feature>
<accession>A0A8C6SFP3</accession>
<evidence type="ECO:0000313" key="3">
    <source>
        <dbReference type="Proteomes" id="UP000694523"/>
    </source>
</evidence>
<dbReference type="Ensembl" id="ENSNMLT00000007025.1">
    <property type="protein sequence ID" value="ENSNMLP00000006131.1"/>
    <property type="gene ID" value="ENSNMLG00000004477.1"/>
</dbReference>
<protein>
    <submittedName>
        <fullName evidence="2">Uncharacterized protein</fullName>
    </submittedName>
</protein>
<proteinExistence type="predicted"/>
<name>A0A8C6SFP3_9GOBI</name>
<evidence type="ECO:0000256" key="1">
    <source>
        <dbReference type="SAM" id="MobiDB-lite"/>
    </source>
</evidence>
<reference evidence="2" key="2">
    <citation type="submission" date="2025-09" db="UniProtKB">
        <authorList>
            <consortium name="Ensembl"/>
        </authorList>
    </citation>
    <scope>IDENTIFICATION</scope>
</reference>
<dbReference type="PANTHER" id="PTHR16435:SF3">
    <property type="entry name" value="SPERMATOGENESIS-ASSOCIATED PROTEIN 6"/>
    <property type="match status" value="1"/>
</dbReference>
<dbReference type="PANTHER" id="PTHR16435">
    <property type="entry name" value="SPERMATOGENESIS-ASSOCIATED PROTEIN 6 SPATA6"/>
    <property type="match status" value="1"/>
</dbReference>
<reference evidence="2" key="1">
    <citation type="submission" date="2025-08" db="UniProtKB">
        <authorList>
            <consortium name="Ensembl"/>
        </authorList>
    </citation>
    <scope>IDENTIFICATION</scope>
</reference>
<dbReference type="Proteomes" id="UP000694523">
    <property type="component" value="Unplaced"/>
</dbReference>
<feature type="compositionally biased region" description="Low complexity" evidence="1">
    <location>
        <begin position="10"/>
        <end position="21"/>
    </location>
</feature>
<dbReference type="GO" id="GO:0120212">
    <property type="term" value="C:sperm head-tail coupling apparatus"/>
    <property type="evidence" value="ECO:0007669"/>
    <property type="project" value="InterPro"/>
</dbReference>
<evidence type="ECO:0000313" key="2">
    <source>
        <dbReference type="Ensembl" id="ENSNMLP00000006131.1"/>
    </source>
</evidence>
<dbReference type="GO" id="GO:0007283">
    <property type="term" value="P:spermatogenesis"/>
    <property type="evidence" value="ECO:0007669"/>
    <property type="project" value="InterPro"/>
</dbReference>
<dbReference type="AlphaFoldDB" id="A0A8C6SFP3"/>